<reference evidence="3 4" key="1">
    <citation type="journal article" date="2013" name="Genome Announc.">
        <title>Draft Genome Sequence of Holospora undulata Strain HU1, a Micronucleus-Specific Symbiont of the Ciliate Paramecium caudatum.</title>
        <authorList>
            <person name="Dohra H."/>
            <person name="Suzuki H."/>
            <person name="Suzuki T."/>
            <person name="Tanaka K."/>
            <person name="Fujishima M."/>
        </authorList>
    </citation>
    <scope>NUCLEOTIDE SEQUENCE [LARGE SCALE GENOMIC DNA]</scope>
    <source>
        <strain evidence="3 4">HU1</strain>
    </source>
</reference>
<name>A0A061JI19_9PROT</name>
<dbReference type="Proteomes" id="UP000026922">
    <property type="component" value="Unassembled WGS sequence"/>
</dbReference>
<feature type="compositionally biased region" description="Polar residues" evidence="2">
    <location>
        <begin position="341"/>
        <end position="356"/>
    </location>
</feature>
<sequence length="441" mass="50150">MFYLTKNNMNYDKNKKIILFLGMFLISSQKGFSENGPSGDKWKNFEEFQTNWTDHPNPYPSNSLDIEKFATNIRYENRKEKKTKTETFLSNFGADTSPRRLNTLYSVLKTLSDVLNVYRINEEEKFRLVKKIFTKLSSYVKENKDSFLKSVSENKENICSKIENKKLEKNEKEQFLERCAYLVEGVLKKTDSANAKNDNAKNKSNISKEKGNISKEKDPFKAIILEIQNIFNNIDEKKKQIKNFDIEKSNLRKNNLNNGGAVNKNTQEAKEMIDGMKQPKNVTLPDQTRKNSLNVSIATSDSSAHPSGGSVTNSQLANANNAKKNAVAPHLQNVPSDEITDSVSVQTPSQKIVDSTASNEKIKNQFNETGADPRVSNNDNDNDNDFEIVNLQETKENLKEINQDLTEISSIVDSKETNGSKIQTNSSSPKGFFNKLMFWRK</sequence>
<feature type="coiled-coil region" evidence="1">
    <location>
        <begin position="227"/>
        <end position="254"/>
    </location>
</feature>
<evidence type="ECO:0000313" key="3">
    <source>
        <dbReference type="EMBL" id="ETZ05113.1"/>
    </source>
</evidence>
<feature type="coiled-coil region" evidence="1">
    <location>
        <begin position="384"/>
        <end position="411"/>
    </location>
</feature>
<dbReference type="EMBL" id="ARPM03000114">
    <property type="protein sequence ID" value="ETZ05113.1"/>
    <property type="molecule type" value="Genomic_DNA"/>
</dbReference>
<keyword evidence="4" id="KW-1185">Reference proteome</keyword>
<evidence type="ECO:0000313" key="4">
    <source>
        <dbReference type="Proteomes" id="UP000026922"/>
    </source>
</evidence>
<evidence type="ECO:0000256" key="2">
    <source>
        <dbReference type="SAM" id="MobiDB-lite"/>
    </source>
</evidence>
<comment type="caution">
    <text evidence="3">The sequence shown here is derived from an EMBL/GenBank/DDBJ whole genome shotgun (WGS) entry which is preliminary data.</text>
</comment>
<evidence type="ECO:0000256" key="1">
    <source>
        <dbReference type="SAM" id="Coils"/>
    </source>
</evidence>
<protein>
    <submittedName>
        <fullName evidence="3">Uncharacterized protein</fullName>
    </submittedName>
</protein>
<feature type="region of interest" description="Disordered" evidence="2">
    <location>
        <begin position="337"/>
        <end position="356"/>
    </location>
</feature>
<organism evidence="3 4">
    <name type="scientific">Holospora undulata HU1</name>
    <dbReference type="NCBI Taxonomy" id="1321371"/>
    <lineage>
        <taxon>Bacteria</taxon>
        <taxon>Pseudomonadati</taxon>
        <taxon>Pseudomonadota</taxon>
        <taxon>Alphaproteobacteria</taxon>
        <taxon>Holosporales</taxon>
        <taxon>Holosporaceae</taxon>
        <taxon>Holospora</taxon>
    </lineage>
</organism>
<accession>A0A061JI19</accession>
<proteinExistence type="predicted"/>
<dbReference type="AlphaFoldDB" id="A0A061JI19"/>
<gene>
    <name evidence="3" type="ORF">K737_300464</name>
</gene>
<keyword evidence="1" id="KW-0175">Coiled coil</keyword>